<organism evidence="1 2">
    <name type="scientific">Sarcophilus harrisii</name>
    <name type="common">Tasmanian devil</name>
    <name type="synonym">Sarcophilus laniarius</name>
    <dbReference type="NCBI Taxonomy" id="9305"/>
    <lineage>
        <taxon>Eukaryota</taxon>
        <taxon>Metazoa</taxon>
        <taxon>Chordata</taxon>
        <taxon>Craniata</taxon>
        <taxon>Vertebrata</taxon>
        <taxon>Euteleostomi</taxon>
        <taxon>Mammalia</taxon>
        <taxon>Metatheria</taxon>
        <taxon>Dasyuromorphia</taxon>
        <taxon>Dasyuridae</taxon>
        <taxon>Sarcophilus</taxon>
    </lineage>
</organism>
<dbReference type="Ensembl" id="ENSSHAT00000041783.1">
    <property type="protein sequence ID" value="ENSSHAP00000029586.1"/>
    <property type="gene ID" value="ENSSHAG00000023557.1"/>
</dbReference>
<reference evidence="1" key="2">
    <citation type="submission" date="2025-08" db="UniProtKB">
        <authorList>
            <consortium name="Ensembl"/>
        </authorList>
    </citation>
    <scope>IDENTIFICATION</scope>
</reference>
<evidence type="ECO:0000313" key="2">
    <source>
        <dbReference type="Proteomes" id="UP000007648"/>
    </source>
</evidence>
<evidence type="ECO:0000313" key="1">
    <source>
        <dbReference type="Ensembl" id="ENSSHAP00000029586.1"/>
    </source>
</evidence>
<dbReference type="GO" id="GO:0030317">
    <property type="term" value="P:flagellated sperm motility"/>
    <property type="evidence" value="ECO:0007669"/>
    <property type="project" value="Ensembl"/>
</dbReference>
<name>A0A7N4V081_SARHA</name>
<keyword evidence="2" id="KW-1185">Reference proteome</keyword>
<dbReference type="GO" id="GO:0160111">
    <property type="term" value="C:axonemal A tubule inner sheath"/>
    <property type="evidence" value="ECO:0007669"/>
    <property type="project" value="Ensembl"/>
</dbReference>
<dbReference type="PANTHER" id="PTHR35818">
    <property type="entry name" value="C1ORF189"/>
    <property type="match status" value="1"/>
</dbReference>
<dbReference type="Pfam" id="PF15104">
    <property type="entry name" value="CFAP141"/>
    <property type="match status" value="1"/>
</dbReference>
<dbReference type="InterPro" id="IPR029375">
    <property type="entry name" value="CFAP141"/>
</dbReference>
<dbReference type="PANTHER" id="PTHR35818:SF1">
    <property type="entry name" value="CILIA- AND FLAGELLA-ASSOCIATED PROTEIN 141"/>
    <property type="match status" value="1"/>
</dbReference>
<dbReference type="FunCoup" id="A0A7N4V081">
    <property type="interactions" value="4"/>
</dbReference>
<reference evidence="1" key="3">
    <citation type="submission" date="2025-09" db="UniProtKB">
        <authorList>
            <consortium name="Ensembl"/>
        </authorList>
    </citation>
    <scope>IDENTIFICATION</scope>
</reference>
<accession>A0A7N4V081</accession>
<gene>
    <name evidence="1" type="primary">CFAP141</name>
</gene>
<protein>
    <submittedName>
        <fullName evidence="1">Cilia and flagella associated protein 141</fullName>
    </submittedName>
</protein>
<proteinExistence type="predicted"/>
<dbReference type="AlphaFoldDB" id="A0A7N4V081"/>
<dbReference type="InParanoid" id="A0A7N4V081"/>
<dbReference type="Proteomes" id="UP000007648">
    <property type="component" value="Unassembled WGS sequence"/>
</dbReference>
<dbReference type="GeneTree" id="ENSGT00510000048901"/>
<sequence>MDMGKYPEKGFVKTTPYPCNRMLYSIWKNAVMRCLWQETMTQRRNPYAILNMRNIMEQEMVLANQQLLTVRQAALSQLFEKEHRQYQQELNQMGKSFYVERL</sequence>
<dbReference type="GO" id="GO:0036126">
    <property type="term" value="C:sperm flagellum"/>
    <property type="evidence" value="ECO:0007669"/>
    <property type="project" value="Ensembl"/>
</dbReference>
<reference evidence="1 2" key="1">
    <citation type="journal article" date="2011" name="Proc. Natl. Acad. Sci. U.S.A.">
        <title>Genetic diversity and population structure of the endangered marsupial Sarcophilus harrisii (Tasmanian devil).</title>
        <authorList>
            <person name="Miller W."/>
            <person name="Hayes V.M."/>
            <person name="Ratan A."/>
            <person name="Petersen D.C."/>
            <person name="Wittekindt N.E."/>
            <person name="Miller J."/>
            <person name="Walenz B."/>
            <person name="Knight J."/>
            <person name="Qi J."/>
            <person name="Zhao F."/>
            <person name="Wang Q."/>
            <person name="Bedoya-Reina O.C."/>
            <person name="Katiyar N."/>
            <person name="Tomsho L.P."/>
            <person name="Kasson L.M."/>
            <person name="Hardie R.A."/>
            <person name="Woodbridge P."/>
            <person name="Tindall E.A."/>
            <person name="Bertelsen M.F."/>
            <person name="Dixon D."/>
            <person name="Pyecroft S."/>
            <person name="Helgen K.M."/>
            <person name="Lesk A.M."/>
            <person name="Pringle T.H."/>
            <person name="Patterson N."/>
            <person name="Zhang Y."/>
            <person name="Kreiss A."/>
            <person name="Woods G.M."/>
            <person name="Jones M.E."/>
            <person name="Schuster S.C."/>
        </authorList>
    </citation>
    <scope>NUCLEOTIDE SEQUENCE [LARGE SCALE GENOMIC DNA]</scope>
</reference>